<evidence type="ECO:0000313" key="2">
    <source>
        <dbReference type="EMBL" id="CEK62147.1"/>
    </source>
</evidence>
<dbReference type="AlphaFoldDB" id="A0A0B6Z156"/>
<proteinExistence type="predicted"/>
<organism evidence="2">
    <name type="scientific">Arion vulgaris</name>
    <dbReference type="NCBI Taxonomy" id="1028688"/>
    <lineage>
        <taxon>Eukaryota</taxon>
        <taxon>Metazoa</taxon>
        <taxon>Spiralia</taxon>
        <taxon>Lophotrochozoa</taxon>
        <taxon>Mollusca</taxon>
        <taxon>Gastropoda</taxon>
        <taxon>Heterobranchia</taxon>
        <taxon>Euthyneura</taxon>
        <taxon>Panpulmonata</taxon>
        <taxon>Eupulmonata</taxon>
        <taxon>Stylommatophora</taxon>
        <taxon>Helicina</taxon>
        <taxon>Arionoidea</taxon>
        <taxon>Arionidae</taxon>
        <taxon>Arion</taxon>
    </lineage>
</organism>
<keyword evidence="1" id="KW-0812">Transmembrane</keyword>
<dbReference type="EMBL" id="HACG01015282">
    <property type="protein sequence ID" value="CEK62147.1"/>
    <property type="molecule type" value="Transcribed_RNA"/>
</dbReference>
<accession>A0A0B6Z156</accession>
<gene>
    <name evidence="2" type="primary">ORF44353</name>
</gene>
<protein>
    <submittedName>
        <fullName evidence="2">Uncharacterized protein</fullName>
    </submittedName>
</protein>
<feature type="non-terminal residue" evidence="2">
    <location>
        <position position="1"/>
    </location>
</feature>
<reference evidence="2" key="1">
    <citation type="submission" date="2014-12" db="EMBL/GenBank/DDBJ databases">
        <title>Insight into the proteome of Arion vulgaris.</title>
        <authorList>
            <person name="Aradska J."/>
            <person name="Bulat T."/>
            <person name="Smidak R."/>
            <person name="Sarate P."/>
            <person name="Gangsoo J."/>
            <person name="Sialana F."/>
            <person name="Bilban M."/>
            <person name="Lubec G."/>
        </authorList>
    </citation>
    <scope>NUCLEOTIDE SEQUENCE</scope>
    <source>
        <tissue evidence="2">Skin</tissue>
    </source>
</reference>
<evidence type="ECO:0000256" key="1">
    <source>
        <dbReference type="SAM" id="Phobius"/>
    </source>
</evidence>
<sequence length="107" mass="12128">HSLSDCYIHSLNKESIQLLVPNIAIYCFVFFIHFQTSLLIQTMNNGSADEKILVTENFPSQNASSITSVAKTDKCDSGTDLRQRCPTRCPLVPIFLIHVALFLLHWF</sequence>
<name>A0A0B6Z156_9EUPU</name>
<feature type="transmembrane region" description="Helical" evidence="1">
    <location>
        <begin position="89"/>
        <end position="106"/>
    </location>
</feature>
<keyword evidence="1" id="KW-1133">Transmembrane helix</keyword>
<feature type="transmembrane region" description="Helical" evidence="1">
    <location>
        <begin position="15"/>
        <end position="34"/>
    </location>
</feature>
<keyword evidence="1" id="KW-0472">Membrane</keyword>